<dbReference type="AlphaFoldDB" id="A0A9D2NAP8"/>
<evidence type="ECO:0000313" key="2">
    <source>
        <dbReference type="EMBL" id="HJC14827.1"/>
    </source>
</evidence>
<sequence length="71" mass="8060">MAGKKKIDLNNLTPDEVLKYEIAGELGLLDRVLEDGWRTLTAKETGRIGGLVTRRKREMAQQVHPDETQQK</sequence>
<evidence type="ECO:0000313" key="3">
    <source>
        <dbReference type="Proteomes" id="UP000823849"/>
    </source>
</evidence>
<dbReference type="Gene3D" id="6.10.10.80">
    <property type="entry name" value="Small, acid-soluble spore protein, alpha/beta type-like"/>
    <property type="match status" value="1"/>
</dbReference>
<dbReference type="Proteomes" id="UP000823849">
    <property type="component" value="Unassembled WGS sequence"/>
</dbReference>
<organism evidence="2 3">
    <name type="scientific">Candidatus Fusicatenibacter intestinigallinarum</name>
    <dbReference type="NCBI Taxonomy" id="2838598"/>
    <lineage>
        <taxon>Bacteria</taxon>
        <taxon>Bacillati</taxon>
        <taxon>Bacillota</taxon>
        <taxon>Clostridia</taxon>
        <taxon>Lachnospirales</taxon>
        <taxon>Lachnospiraceae</taxon>
        <taxon>Fusicatenibacter</taxon>
    </lineage>
</organism>
<dbReference type="GO" id="GO:0003690">
    <property type="term" value="F:double-stranded DNA binding"/>
    <property type="evidence" value="ECO:0007669"/>
    <property type="project" value="InterPro"/>
</dbReference>
<gene>
    <name evidence="2" type="ORF">H9705_03210</name>
</gene>
<evidence type="ECO:0000256" key="1">
    <source>
        <dbReference type="ARBA" id="ARBA00003863"/>
    </source>
</evidence>
<comment type="caution">
    <text evidence="2">The sequence shown here is derived from an EMBL/GenBank/DDBJ whole genome shotgun (WGS) entry which is preliminary data.</text>
</comment>
<name>A0A9D2NAP8_9FIRM</name>
<comment type="function">
    <text evidence="1">SASP are bound to spore DNA. They are double-stranded DNA-binding proteins that cause DNA to change to an a-like conformation. They protect the DNA backbone from chemical and enzymatic cleavage and are thus involved in dormant spore's high resistance to UV light.</text>
</comment>
<dbReference type="Pfam" id="PF00269">
    <property type="entry name" value="SASP"/>
    <property type="match status" value="1"/>
</dbReference>
<dbReference type="InterPro" id="IPR001448">
    <property type="entry name" value="SASP_alpha/beta-type"/>
</dbReference>
<dbReference type="GO" id="GO:0006265">
    <property type="term" value="P:DNA topological change"/>
    <property type="evidence" value="ECO:0007669"/>
    <property type="project" value="InterPro"/>
</dbReference>
<proteinExistence type="predicted"/>
<accession>A0A9D2NAP8</accession>
<dbReference type="InterPro" id="IPR038300">
    <property type="entry name" value="SASP_sf_alpha/beta"/>
</dbReference>
<reference evidence="2" key="2">
    <citation type="submission" date="2021-04" db="EMBL/GenBank/DDBJ databases">
        <authorList>
            <person name="Gilroy R."/>
        </authorList>
    </citation>
    <scope>NUCLEOTIDE SEQUENCE</scope>
    <source>
        <strain evidence="2">CHK185-5351</strain>
    </source>
</reference>
<protein>
    <submittedName>
        <fullName evidence="2">Alpha/beta-type small acid-soluble spore protein</fullName>
    </submittedName>
</protein>
<reference evidence="2" key="1">
    <citation type="journal article" date="2021" name="PeerJ">
        <title>Extensive microbial diversity within the chicken gut microbiome revealed by metagenomics and culture.</title>
        <authorList>
            <person name="Gilroy R."/>
            <person name="Ravi A."/>
            <person name="Getino M."/>
            <person name="Pursley I."/>
            <person name="Horton D.L."/>
            <person name="Alikhan N.F."/>
            <person name="Baker D."/>
            <person name="Gharbi K."/>
            <person name="Hall N."/>
            <person name="Watson M."/>
            <person name="Adriaenssens E.M."/>
            <person name="Foster-Nyarko E."/>
            <person name="Jarju S."/>
            <person name="Secka A."/>
            <person name="Antonio M."/>
            <person name="Oren A."/>
            <person name="Chaudhuri R.R."/>
            <person name="La Ragione R."/>
            <person name="Hildebrand F."/>
            <person name="Pallen M.J."/>
        </authorList>
    </citation>
    <scope>NUCLEOTIDE SEQUENCE</scope>
    <source>
        <strain evidence="2">CHK185-5351</strain>
    </source>
</reference>
<dbReference type="EMBL" id="DWWU01000013">
    <property type="protein sequence ID" value="HJC14827.1"/>
    <property type="molecule type" value="Genomic_DNA"/>
</dbReference>